<keyword evidence="2 5" id="KW-0812">Transmembrane</keyword>
<feature type="transmembrane region" description="Helical" evidence="5">
    <location>
        <begin position="7"/>
        <end position="27"/>
    </location>
</feature>
<accession>A0ABY6LLR2</accession>
<keyword evidence="4 5" id="KW-0472">Membrane</keyword>
<name>A0ABY6LLR2_9ARAC</name>
<feature type="transmembrane region" description="Helical" evidence="5">
    <location>
        <begin position="156"/>
        <end position="177"/>
    </location>
</feature>
<dbReference type="Pfam" id="PF13520">
    <property type="entry name" value="AA_permease_2"/>
    <property type="match status" value="1"/>
</dbReference>
<feature type="transmembrane region" description="Helical" evidence="5">
    <location>
        <begin position="280"/>
        <end position="306"/>
    </location>
</feature>
<evidence type="ECO:0000313" key="6">
    <source>
        <dbReference type="EMBL" id="UYV82013.1"/>
    </source>
</evidence>
<feature type="transmembrane region" description="Helical" evidence="5">
    <location>
        <begin position="374"/>
        <end position="393"/>
    </location>
</feature>
<organism evidence="6 7">
    <name type="scientific">Cordylochernes scorpioides</name>
    <dbReference type="NCBI Taxonomy" id="51811"/>
    <lineage>
        <taxon>Eukaryota</taxon>
        <taxon>Metazoa</taxon>
        <taxon>Ecdysozoa</taxon>
        <taxon>Arthropoda</taxon>
        <taxon>Chelicerata</taxon>
        <taxon>Arachnida</taxon>
        <taxon>Pseudoscorpiones</taxon>
        <taxon>Cheliferoidea</taxon>
        <taxon>Chernetidae</taxon>
        <taxon>Cordylochernes</taxon>
    </lineage>
</organism>
<keyword evidence="7" id="KW-1185">Reference proteome</keyword>
<keyword evidence="3 5" id="KW-1133">Transmembrane helix</keyword>
<dbReference type="Gene3D" id="1.20.1740.10">
    <property type="entry name" value="Amino acid/polyamine transporter I"/>
    <property type="match status" value="1"/>
</dbReference>
<dbReference type="PANTHER" id="PTHR43243">
    <property type="entry name" value="INNER MEMBRANE TRANSPORTER YGJI-RELATED"/>
    <property type="match status" value="1"/>
</dbReference>
<evidence type="ECO:0000313" key="7">
    <source>
        <dbReference type="Proteomes" id="UP001235939"/>
    </source>
</evidence>
<feature type="transmembrane region" description="Helical" evidence="5">
    <location>
        <begin position="129"/>
        <end position="150"/>
    </location>
</feature>
<proteinExistence type="predicted"/>
<gene>
    <name evidence="6" type="ORF">LAZ67_21000404</name>
</gene>
<feature type="transmembrane region" description="Helical" evidence="5">
    <location>
        <begin position="237"/>
        <end position="259"/>
    </location>
</feature>
<sequence>MTSVVMLAGIGSTLGLGIYVIAGQVAIEKSGPSVIISFLIAAVVSLFAGLCYAEFGARVPRAGSAYVYSYVTVGELMAFVIGWNLVMEYVIGTASVARGYSTYIDSLFNHTMERFLNKTMPIHVSNMSSFPDFLSLAITLLLTVLMAFGVKNSTRLNNILTFLNLFVVLYIIICGAFKVDFHNWSLETSEVGTGAWGLGRSKQRLELLYSAMFNAFVNLSSKSLLLFQVPAGQLGGFFPFGITGMMEGAATCFYCFVGFDCIATTGEEVRNPQRAIPISITISLAVVCLAYLGVSGIETLMAPYWMPDYSAPLPWVFFHVGYRVGAYIIIIGAMFGLSTSLLGGMFPLPRILYAMASDRLIYAPIANVSPRFHTPLLATAIAGIFTGVMAMLFNTKELANMMSIGTLLAYTLVALSILILR</sequence>
<dbReference type="Proteomes" id="UP001235939">
    <property type="component" value="Chromosome 21"/>
</dbReference>
<dbReference type="PIRSF" id="PIRSF006060">
    <property type="entry name" value="AA_transporter"/>
    <property type="match status" value="1"/>
</dbReference>
<evidence type="ECO:0000256" key="4">
    <source>
        <dbReference type="ARBA" id="ARBA00023136"/>
    </source>
</evidence>
<reference evidence="6 7" key="1">
    <citation type="submission" date="2022-01" db="EMBL/GenBank/DDBJ databases">
        <title>A chromosomal length assembly of Cordylochernes scorpioides.</title>
        <authorList>
            <person name="Zeh D."/>
            <person name="Zeh J."/>
        </authorList>
    </citation>
    <scope>NUCLEOTIDE SEQUENCE [LARGE SCALE GENOMIC DNA]</scope>
    <source>
        <strain evidence="6">IN4F17</strain>
        <tissue evidence="6">Whole Body</tissue>
    </source>
</reference>
<dbReference type="PANTHER" id="PTHR43243:SF105">
    <property type="entry name" value="CATIONIC AMINO ACID TRANSPORTER C-TERMINAL DOMAIN-CONTAINING PROTEIN"/>
    <property type="match status" value="1"/>
</dbReference>
<evidence type="ECO:0000256" key="5">
    <source>
        <dbReference type="SAM" id="Phobius"/>
    </source>
</evidence>
<evidence type="ECO:0000256" key="3">
    <source>
        <dbReference type="ARBA" id="ARBA00022989"/>
    </source>
</evidence>
<evidence type="ECO:0000256" key="1">
    <source>
        <dbReference type="ARBA" id="ARBA00004141"/>
    </source>
</evidence>
<dbReference type="InterPro" id="IPR002293">
    <property type="entry name" value="AA/rel_permease1"/>
</dbReference>
<protein>
    <submittedName>
        <fullName evidence="6">SLC7A1</fullName>
    </submittedName>
</protein>
<feature type="transmembrane region" description="Helical" evidence="5">
    <location>
        <begin position="326"/>
        <end position="353"/>
    </location>
</feature>
<feature type="transmembrane region" description="Helical" evidence="5">
    <location>
        <begin position="65"/>
        <end position="83"/>
    </location>
</feature>
<feature type="transmembrane region" description="Helical" evidence="5">
    <location>
        <begin position="399"/>
        <end position="420"/>
    </location>
</feature>
<evidence type="ECO:0000256" key="2">
    <source>
        <dbReference type="ARBA" id="ARBA00022692"/>
    </source>
</evidence>
<comment type="subcellular location">
    <subcellularLocation>
        <location evidence="1">Membrane</location>
        <topology evidence="1">Multi-pass membrane protein</topology>
    </subcellularLocation>
</comment>
<dbReference type="EMBL" id="CP092883">
    <property type="protein sequence ID" value="UYV82013.1"/>
    <property type="molecule type" value="Genomic_DNA"/>
</dbReference>
<feature type="transmembrane region" description="Helical" evidence="5">
    <location>
        <begin position="33"/>
        <end position="53"/>
    </location>
</feature>